<dbReference type="EMBL" id="CP001338">
    <property type="protein sequence ID" value="ACL16824.1"/>
    <property type="molecule type" value="Genomic_DNA"/>
</dbReference>
<dbReference type="HOGENOM" id="CLU_508769_0_0_2"/>
<accession>B8GIL1</accession>
<dbReference type="AlphaFoldDB" id="B8GIL1"/>
<sequence>MNPDPSIHSIHDSRRSAIFEKFPTLDNNARIPLIFGRYLNNKPEKFYSRNIFVQATQIYSDFLEKFQDELFIFLKNESRELNLANRNLSEINLLPIHDIKLPDDDDIKLINYCDYSILPNYLKLIEGVYRVIINPIVAFVQLEKGQQISNQKIFNRCENICKKYPDFSDPFLNTIRNGIAHGGIVYGNGSITFIDENKVEEYSIKQFIVEFDDLLDFCNAMMLAYLTFYYSNHLLFKSGNIFLPSSFLFEEIKEELSAPSWEVRGCIESVTYKKENQLIIYISDSLLGKIHLLFYLTGTVRGILKLIPFYGKEYSRFFFSFSSKYYQRGFLAVDRTKIQFSEKEGFDDTSILNAMEVPLIYHRNLIFNRLFFWAITILNGFKPNISFILKNQRVINDGFSMEPRSGQIFRYRLGVTIKVSLVIKPNGKDLETIIRKEFRKLINESIKYGRNLTPIYSIEKYLPVSLIHINVMSEDFRERKLESPGLIPELICTIKHYRKKPEKIVDIVTGIPEIIGDVRIVWNSRSGYPKTK</sequence>
<protein>
    <submittedName>
        <fullName evidence="1">Uncharacterized protein</fullName>
    </submittedName>
</protein>
<dbReference type="Proteomes" id="UP000002457">
    <property type="component" value="Chromosome"/>
</dbReference>
<dbReference type="KEGG" id="mpl:Mpal_1510"/>
<proteinExistence type="predicted"/>
<name>B8GIL1_METPE</name>
<evidence type="ECO:0000313" key="1">
    <source>
        <dbReference type="EMBL" id="ACL16824.1"/>
    </source>
</evidence>
<evidence type="ECO:0000313" key="2">
    <source>
        <dbReference type="Proteomes" id="UP000002457"/>
    </source>
</evidence>
<reference evidence="1 2" key="1">
    <citation type="journal article" date="2015" name="Genome Announc.">
        <title>Complete Genome Sequence of Methanosphaerula palustris E1-9CT, a Hydrogenotrophic Methanogen Isolated from a Minerotrophic Fen Peatland.</title>
        <authorList>
            <person name="Cadillo-Quiroz H."/>
            <person name="Browne P."/>
            <person name="Kyrpides N."/>
            <person name="Woyke T."/>
            <person name="Goodwin L."/>
            <person name="Detter C."/>
            <person name="Yavitt J.B."/>
            <person name="Zinder S.H."/>
        </authorList>
    </citation>
    <scope>NUCLEOTIDE SEQUENCE [LARGE SCALE GENOMIC DNA]</scope>
    <source>
        <strain evidence="2">ATCC BAA-1556 / DSM 19958 / E1-9c</strain>
    </source>
</reference>
<organism evidence="1 2">
    <name type="scientific">Methanosphaerula palustris (strain ATCC BAA-1556 / DSM 19958 / E1-9c)</name>
    <dbReference type="NCBI Taxonomy" id="521011"/>
    <lineage>
        <taxon>Archaea</taxon>
        <taxon>Methanobacteriati</taxon>
        <taxon>Methanobacteriota</taxon>
        <taxon>Stenosarchaea group</taxon>
        <taxon>Methanomicrobia</taxon>
        <taxon>Methanomicrobiales</taxon>
        <taxon>Methanoregulaceae</taxon>
        <taxon>Methanosphaerula</taxon>
    </lineage>
</organism>
<keyword evidence="2" id="KW-1185">Reference proteome</keyword>
<gene>
    <name evidence="1" type="ordered locus">Mpal_1510</name>
</gene>